<feature type="domain" description="Cep57 centrosome microtubule-binding" evidence="5">
    <location>
        <begin position="899"/>
        <end position="959"/>
    </location>
</feature>
<feature type="compositionally biased region" description="Acidic residues" evidence="4">
    <location>
        <begin position="635"/>
        <end position="651"/>
    </location>
</feature>
<feature type="compositionally biased region" description="Low complexity" evidence="4">
    <location>
        <begin position="303"/>
        <end position="321"/>
    </location>
</feature>
<dbReference type="InterPro" id="IPR025925">
    <property type="entry name" value="PPC89_CLD"/>
</dbReference>
<evidence type="ECO:0000256" key="1">
    <source>
        <dbReference type="ARBA" id="ARBA00004496"/>
    </source>
</evidence>
<feature type="compositionally biased region" description="Low complexity" evidence="4">
    <location>
        <begin position="765"/>
        <end position="778"/>
    </location>
</feature>
<reference evidence="7" key="1">
    <citation type="submission" date="2021-01" db="EMBL/GenBank/DDBJ databases">
        <authorList>
            <person name="Kaushik A."/>
        </authorList>
    </citation>
    <scope>NUCLEOTIDE SEQUENCE</scope>
    <source>
        <strain evidence="7">AG4-R118</strain>
    </source>
</reference>
<dbReference type="Gene3D" id="3.40.50.300">
    <property type="entry name" value="P-loop containing nucleotide triphosphate hydrolases"/>
    <property type="match status" value="1"/>
</dbReference>
<evidence type="ECO:0000313" key="8">
    <source>
        <dbReference type="Proteomes" id="UP000663888"/>
    </source>
</evidence>
<keyword evidence="2" id="KW-0963">Cytoplasm</keyword>
<comment type="subcellular location">
    <subcellularLocation>
        <location evidence="1">Cytoplasm</location>
    </subcellularLocation>
</comment>
<feature type="compositionally biased region" description="Basic and acidic residues" evidence="4">
    <location>
        <begin position="218"/>
        <end position="238"/>
    </location>
</feature>
<feature type="domain" description="PPC89 centrosome localisation" evidence="6">
    <location>
        <begin position="527"/>
        <end position="598"/>
    </location>
</feature>
<dbReference type="GO" id="GO:0005737">
    <property type="term" value="C:cytoplasm"/>
    <property type="evidence" value="ECO:0007669"/>
    <property type="project" value="UniProtKB-SubCell"/>
</dbReference>
<feature type="coiled-coil region" evidence="3">
    <location>
        <begin position="1187"/>
        <end position="1236"/>
    </location>
</feature>
<dbReference type="PANTHER" id="PTHR23159:SF31">
    <property type="entry name" value="CENTROSOME-ASSOCIATED PROTEIN CEP250 ISOFORM X1"/>
    <property type="match status" value="1"/>
</dbReference>
<dbReference type="GO" id="GO:0008017">
    <property type="term" value="F:microtubule binding"/>
    <property type="evidence" value="ECO:0007669"/>
    <property type="project" value="InterPro"/>
</dbReference>
<dbReference type="Pfam" id="PF14197">
    <property type="entry name" value="Cep57_CLD_2"/>
    <property type="match status" value="1"/>
</dbReference>
<evidence type="ECO:0000313" key="7">
    <source>
        <dbReference type="EMBL" id="CAE6485408.1"/>
    </source>
</evidence>
<dbReference type="InterPro" id="IPR024957">
    <property type="entry name" value="Cep57_MT-bd_dom"/>
</dbReference>
<gene>
    <name evidence="7" type="ORF">RDB_LOCUS131006</name>
</gene>
<comment type="caution">
    <text evidence="7">The sequence shown here is derived from an EMBL/GenBank/DDBJ whole genome shotgun (WGS) entry which is preliminary data.</text>
</comment>
<feature type="region of interest" description="Disordered" evidence="4">
    <location>
        <begin position="1"/>
        <end position="21"/>
    </location>
</feature>
<dbReference type="InterPro" id="IPR027417">
    <property type="entry name" value="P-loop_NTPase"/>
</dbReference>
<dbReference type="Proteomes" id="UP000663888">
    <property type="component" value="Unassembled WGS sequence"/>
</dbReference>
<feature type="coiled-coil region" evidence="3">
    <location>
        <begin position="538"/>
        <end position="600"/>
    </location>
</feature>
<keyword evidence="3" id="KW-0175">Coiled coil</keyword>
<feature type="region of interest" description="Disordered" evidence="4">
    <location>
        <begin position="217"/>
        <end position="277"/>
    </location>
</feature>
<feature type="region of interest" description="Disordered" evidence="4">
    <location>
        <begin position="601"/>
        <end position="814"/>
    </location>
</feature>
<dbReference type="Pfam" id="PF06657">
    <property type="entry name" value="Cep57_MT_bd"/>
    <property type="match status" value="1"/>
</dbReference>
<sequence length="1497" mass="166208">MAPNTRLGLRHGAPVEPAIGFDRQEEDRIRLEQEIGGLSLDLDHSASTSLSLEYGRHGAPSPRFEGVASFARYDSDLERSRDASARRSAKYQSFRTVDDSYDGGQTQSTAAHHASGVTVGAGLGYGAGARPLSRAGSGAEYDPDRELSSMLKRRGRISVLDDTNTTVRDPSATKKKAVQQISSDPLIVDDTAELDHLLETGHIPEHSLRARPRIPRTHASEDESHSSFHRSEGDDSFSRRKPRLTDALGGTFSPKRPRTIAANSAPSPNGAQHKPLPSIVSASDASVRPSASLLASRPSNIPATGTTRTDSSLTSSSATQRARLEANTAANARRMGSSDPAPSRRVGRQNSYERRQGAGPVEVRAQSSAFPRAPAVEAKNRNVFGPGLSIHLPDITGLTMAVASPMKASVQYKDAQVGSPKGYFDADRSAADAQLEQLSDLLRELERENGTARRRVRELEIELEYCKAEVERERTRASLQDIERSRANERKAASERAERERQVRESEETARSWEGRYHEVVEEKKALEALVTTLRSHLARMTSEVEEHQRTIDELRSMHERDVADLEAKTSEVAAITSEVERLAEECDRLRGVVEEGLRERRQVRESGSLQASGSQKDFEGTGSVIIGRGVELSAVEEEEEDTEDEMDATELEGQRSVLSVTELGGDDRARTDRATMGSVSRTLRFMDPRPTTSQSDMTPELERSRSMSSSRSAPPPEVLPVSSRSSTPVLGRTRSAGAAVGTSSPVRRESPLVRRASEDEAGRPRPSSRLPQLPTRSESPTPSQRSPVREPETQPFRASQRRSPPPSPPFPRIRGAQLERLFFSAPEHNEQTCTTCCRRRKIRSVRDDRHEPGRARERERAGWRLGGRVGAREDEDEGYAHSEGEDELPVEIDPARPPPQTVLVKVVRELEDDFAHYKAIYVELADQYRIIGPASNVAKRNVLAEHLKEVIDTLEKREVEASIRAPQSTNAPVRILIVGPSGSGKTYAIKDSYCGTKEPMIGGSYEATKHVLITRLRYNGRMLELVDTPGFDNIGMSDLDAFSKIAEYLLNPKHVEAGIAGIIYIHRAGTNVRSRVLLRNIRVLTNLFLARTGLTRLTFLVTHTSTQWTGFEKISEEMQAPDSAFNGAFSAGAAIAPRPNRAGLLATIQSYLSQTPMLLPIQLDDSYKCRSTFVAQVEKMLGYYEHDSAQSLLDNQEQQLRKVYERKLANQYNSEEELRQQLQKLQLDYFSLQSQVQLQKGSGSNLNQVIQTLDSLNRMIAEIGRSLSAHITSDYVLATFGKDASGVTTLDALDLPALKAALGHTDGRPSLIVSSDGRGMRIETFFDYSIRSLLCRHLVKSVFEPFHPKISPSLSQSLLATYKKLQEQEPQASAGKWRSETFRSICDPDCPDATKYDIDPHLDKLINDQLKPLFKHVLGFDVELEEEHSALIRCVVTTAWDWNSKLKEGYLGYEDFSLTAFRHPCRLNPDLNPNLVARPQYTFWALWPWGFCLGRQ</sequence>
<proteinExistence type="predicted"/>
<feature type="region of interest" description="Disordered" evidence="4">
    <location>
        <begin position="290"/>
        <end position="366"/>
    </location>
</feature>
<organism evidence="7 8">
    <name type="scientific">Rhizoctonia solani</name>
    <dbReference type="NCBI Taxonomy" id="456999"/>
    <lineage>
        <taxon>Eukaryota</taxon>
        <taxon>Fungi</taxon>
        <taxon>Dikarya</taxon>
        <taxon>Basidiomycota</taxon>
        <taxon>Agaricomycotina</taxon>
        <taxon>Agaricomycetes</taxon>
        <taxon>Cantharellales</taxon>
        <taxon>Ceratobasidiaceae</taxon>
        <taxon>Rhizoctonia</taxon>
    </lineage>
</organism>
<dbReference type="EMBL" id="CAJMWX010001377">
    <property type="protein sequence ID" value="CAE6485408.1"/>
    <property type="molecule type" value="Genomic_DNA"/>
</dbReference>
<name>A0A8H3H7C6_9AGAM</name>
<accession>A0A8H3H7C6</accession>
<protein>
    <recommendedName>
        <fullName evidence="9">G domain-containing protein</fullName>
    </recommendedName>
</protein>
<evidence type="ECO:0008006" key="9">
    <source>
        <dbReference type="Google" id="ProtNLM"/>
    </source>
</evidence>
<dbReference type="PANTHER" id="PTHR23159">
    <property type="entry name" value="CENTROSOMAL PROTEIN 2"/>
    <property type="match status" value="1"/>
</dbReference>
<feature type="region of interest" description="Disordered" evidence="4">
    <location>
        <begin position="483"/>
        <end position="512"/>
    </location>
</feature>
<evidence type="ECO:0000256" key="2">
    <source>
        <dbReference type="ARBA" id="ARBA00022490"/>
    </source>
</evidence>
<feature type="compositionally biased region" description="Polar residues" evidence="4">
    <location>
        <begin position="261"/>
        <end position="270"/>
    </location>
</feature>
<evidence type="ECO:0000256" key="3">
    <source>
        <dbReference type="SAM" id="Coils"/>
    </source>
</evidence>
<evidence type="ECO:0000259" key="6">
    <source>
        <dbReference type="Pfam" id="PF14197"/>
    </source>
</evidence>
<feature type="region of interest" description="Disordered" evidence="4">
    <location>
        <begin position="869"/>
        <end position="897"/>
    </location>
</feature>
<dbReference type="SUPFAM" id="SSF52540">
    <property type="entry name" value="P-loop containing nucleoside triphosphate hydrolases"/>
    <property type="match status" value="1"/>
</dbReference>
<feature type="compositionally biased region" description="Basic and acidic residues" evidence="4">
    <location>
        <begin position="747"/>
        <end position="764"/>
    </location>
</feature>
<feature type="coiled-coil region" evidence="3">
    <location>
        <begin position="428"/>
        <end position="476"/>
    </location>
</feature>
<evidence type="ECO:0000259" key="5">
    <source>
        <dbReference type="Pfam" id="PF06657"/>
    </source>
</evidence>
<evidence type="ECO:0000256" key="4">
    <source>
        <dbReference type="SAM" id="MobiDB-lite"/>
    </source>
</evidence>